<dbReference type="RefSeq" id="XP_036369155.1">
    <property type="nucleotide sequence ID" value="XM_036513262.1"/>
</dbReference>
<reference evidence="3 4" key="1">
    <citation type="submission" date="2025-08" db="UniProtKB">
        <authorList>
            <consortium name="RefSeq"/>
        </authorList>
    </citation>
    <scope>IDENTIFICATION</scope>
</reference>
<evidence type="ECO:0000313" key="5">
    <source>
        <dbReference type="RefSeq" id="XP_036369157.1"/>
    </source>
</evidence>
<evidence type="ECO:0000256" key="1">
    <source>
        <dbReference type="SAM" id="Phobius"/>
    </source>
</evidence>
<evidence type="ECO:0000313" key="3">
    <source>
        <dbReference type="RefSeq" id="XP_036369155.1"/>
    </source>
</evidence>
<keyword evidence="1" id="KW-0472">Membrane</keyword>
<dbReference type="RefSeq" id="XP_036369157.1">
    <property type="nucleotide sequence ID" value="XM_036513264.1"/>
</dbReference>
<keyword evidence="2" id="KW-1185">Reference proteome</keyword>
<evidence type="ECO:0000313" key="2">
    <source>
        <dbReference type="Proteomes" id="UP000515154"/>
    </source>
</evidence>
<keyword evidence="1" id="KW-1133">Transmembrane helix</keyword>
<organism evidence="2 3">
    <name type="scientific">Octopus sinensis</name>
    <name type="common">East Asian common octopus</name>
    <dbReference type="NCBI Taxonomy" id="2607531"/>
    <lineage>
        <taxon>Eukaryota</taxon>
        <taxon>Metazoa</taxon>
        <taxon>Spiralia</taxon>
        <taxon>Lophotrochozoa</taxon>
        <taxon>Mollusca</taxon>
        <taxon>Cephalopoda</taxon>
        <taxon>Coleoidea</taxon>
        <taxon>Octopodiformes</taxon>
        <taxon>Octopoda</taxon>
        <taxon>Incirrata</taxon>
        <taxon>Octopodidae</taxon>
        <taxon>Octopus</taxon>
    </lineage>
</organism>
<sequence>MLTNSVQGAWWFPYFFFFFITVCSLHAMTMSNNTMYMYKKDRCTFLEYNPTKVIHLYPYNVQDIVANGNKSKRARICTMTFAIRHNERLRLTVDFLRIRTCKVTARLYLLQEMNQLDLRKEFTCNTTSYREPVYLRGGQHYYGILEINKQFQNQTNFYCKAKVTIIPDPTTSLPWPTTLFNGDNGYHQTTAPNTSSHTLLLAIGIVIPLILLIASAFTYHVWRRSQLRINETPNTSFTLTRILRHRRTGVYLFPIAHQDIGRSQQSGHQRGPIGTIGELYADPYDILTWEGFFGIFSSMDFPKPVELPPYPGYDPPPPYESIIYDQGLDPALLPPPPPAPAPSIHQMRYHCTMASLSTDNEAVPSPNNGMETTV</sequence>
<dbReference type="Proteomes" id="UP000515154">
    <property type="component" value="Linkage group LG25"/>
</dbReference>
<evidence type="ECO:0000313" key="4">
    <source>
        <dbReference type="RefSeq" id="XP_036369156.1"/>
    </source>
</evidence>
<proteinExistence type="predicted"/>
<protein>
    <submittedName>
        <fullName evidence="3 4">Uncharacterized protein LOC115224201 isoform X1</fullName>
    </submittedName>
</protein>
<gene>
    <name evidence="3 4 5" type="primary">LOC115224201</name>
</gene>
<feature type="transmembrane region" description="Helical" evidence="1">
    <location>
        <begin position="12"/>
        <end position="30"/>
    </location>
</feature>
<accession>A0A7E6FNV9</accession>
<feature type="transmembrane region" description="Helical" evidence="1">
    <location>
        <begin position="199"/>
        <end position="222"/>
    </location>
</feature>
<dbReference type="AlphaFoldDB" id="A0A7E6FNV9"/>
<name>A0A7E6FNV9_9MOLL</name>
<keyword evidence="1" id="KW-0812">Transmembrane</keyword>
<dbReference type="RefSeq" id="XP_036369156.1">
    <property type="nucleotide sequence ID" value="XM_036513263.1"/>
</dbReference>